<reference evidence="1" key="2">
    <citation type="submission" date="2021-04" db="EMBL/GenBank/DDBJ databases">
        <title>Isolation and characterization of a novel species of the genus Sulfurimonas.</title>
        <authorList>
            <person name="Fukui M."/>
        </authorList>
    </citation>
    <scope>NUCLEOTIDE SEQUENCE</scope>
    <source>
        <strain evidence="1">H1576</strain>
    </source>
</reference>
<name>A0A975AZ27_9BACT</name>
<organism evidence="1 2">
    <name type="scientific">Sulfurimonas aquatica</name>
    <dbReference type="NCBI Taxonomy" id="2672570"/>
    <lineage>
        <taxon>Bacteria</taxon>
        <taxon>Pseudomonadati</taxon>
        <taxon>Campylobacterota</taxon>
        <taxon>Epsilonproteobacteria</taxon>
        <taxon>Campylobacterales</taxon>
        <taxon>Sulfurimonadaceae</taxon>
        <taxon>Sulfurimonas</taxon>
    </lineage>
</organism>
<dbReference type="RefSeq" id="WP_207562503.1">
    <property type="nucleotide sequence ID" value="NZ_CP046072.1"/>
</dbReference>
<keyword evidence="2" id="KW-1185">Reference proteome</keyword>
<gene>
    <name evidence="1" type="ORF">GJV85_03545</name>
</gene>
<proteinExistence type="predicted"/>
<reference evidence="1" key="1">
    <citation type="submission" date="2019-11" db="EMBL/GenBank/DDBJ databases">
        <authorList>
            <person name="Kojima H."/>
        </authorList>
    </citation>
    <scope>NUCLEOTIDE SEQUENCE</scope>
    <source>
        <strain evidence="1">H1576</strain>
    </source>
</reference>
<evidence type="ECO:0000313" key="1">
    <source>
        <dbReference type="EMBL" id="QSZ41224.1"/>
    </source>
</evidence>
<dbReference type="EMBL" id="CP046072">
    <property type="protein sequence ID" value="QSZ41224.1"/>
    <property type="molecule type" value="Genomic_DNA"/>
</dbReference>
<protein>
    <submittedName>
        <fullName evidence="1">Uncharacterized protein</fullName>
    </submittedName>
</protein>
<dbReference type="KEGG" id="saqt:GJV85_03545"/>
<sequence length="71" mass="8213">MKYLITRNECSHAYAKVTYSVSANSKKEAIEKLADNEAKLESFEFESWSEDGSDWIDDKSEWEIQADEISD</sequence>
<dbReference type="Proteomes" id="UP000671852">
    <property type="component" value="Chromosome"/>
</dbReference>
<evidence type="ECO:0000313" key="2">
    <source>
        <dbReference type="Proteomes" id="UP000671852"/>
    </source>
</evidence>
<dbReference type="AlphaFoldDB" id="A0A975AZ27"/>
<accession>A0A975AZ27</accession>